<dbReference type="OrthoDB" id="42638at2759"/>
<dbReference type="Proteomes" id="UP000594638">
    <property type="component" value="Unassembled WGS sequence"/>
</dbReference>
<dbReference type="EMBL" id="CACTIH010003853">
    <property type="protein sequence ID" value="CAA2986311.1"/>
    <property type="molecule type" value="Genomic_DNA"/>
</dbReference>
<evidence type="ECO:0000259" key="3">
    <source>
        <dbReference type="Pfam" id="PF03629"/>
    </source>
</evidence>
<name>A0A8S0S3P3_OLEEU</name>
<dbReference type="Gramene" id="OE9A045288T1">
    <property type="protein sequence ID" value="OE9A045288C1"/>
    <property type="gene ID" value="OE9A045288"/>
</dbReference>
<dbReference type="AlphaFoldDB" id="A0A8S0S3P3"/>
<feature type="region of interest" description="Disordered" evidence="2">
    <location>
        <begin position="52"/>
        <end position="73"/>
    </location>
</feature>
<evidence type="ECO:0000313" key="4">
    <source>
        <dbReference type="EMBL" id="CAA2986311.1"/>
    </source>
</evidence>
<proteinExistence type="predicted"/>
<keyword evidence="1" id="KW-0378">Hydrolase</keyword>
<accession>A0A8S0S3P3</accession>
<dbReference type="InterPro" id="IPR005181">
    <property type="entry name" value="SASA"/>
</dbReference>
<dbReference type="Pfam" id="PF03629">
    <property type="entry name" value="SASA"/>
    <property type="match status" value="1"/>
</dbReference>
<reference evidence="4 5" key="1">
    <citation type="submission" date="2019-12" db="EMBL/GenBank/DDBJ databases">
        <authorList>
            <person name="Alioto T."/>
            <person name="Alioto T."/>
            <person name="Gomez Garrido J."/>
        </authorList>
    </citation>
    <scope>NUCLEOTIDE SEQUENCE [LARGE SCALE GENOMIC DNA]</scope>
</reference>
<keyword evidence="5" id="KW-1185">Reference proteome</keyword>
<dbReference type="GO" id="GO:0016787">
    <property type="term" value="F:hydrolase activity"/>
    <property type="evidence" value="ECO:0007669"/>
    <property type="project" value="UniProtKB-KW"/>
</dbReference>
<feature type="non-terminal residue" evidence="4">
    <location>
        <position position="1"/>
    </location>
</feature>
<sequence>CQKANLHPQGPEEHGKSGAIIDSVVPVDNTPDPSKVFQLNVQLKWEVARDPLHKGNNIDKPSMVGPGIHSQTR</sequence>
<feature type="region of interest" description="Disordered" evidence="2">
    <location>
        <begin position="1"/>
        <end position="27"/>
    </location>
</feature>
<organism evidence="4 5">
    <name type="scientific">Olea europaea subsp. europaea</name>
    <dbReference type="NCBI Taxonomy" id="158383"/>
    <lineage>
        <taxon>Eukaryota</taxon>
        <taxon>Viridiplantae</taxon>
        <taxon>Streptophyta</taxon>
        <taxon>Embryophyta</taxon>
        <taxon>Tracheophyta</taxon>
        <taxon>Spermatophyta</taxon>
        <taxon>Magnoliopsida</taxon>
        <taxon>eudicotyledons</taxon>
        <taxon>Gunneridae</taxon>
        <taxon>Pentapetalae</taxon>
        <taxon>asterids</taxon>
        <taxon>lamiids</taxon>
        <taxon>Lamiales</taxon>
        <taxon>Oleaceae</taxon>
        <taxon>Oleeae</taxon>
        <taxon>Olea</taxon>
    </lineage>
</organism>
<feature type="domain" description="Sialate O-acetylesterase" evidence="3">
    <location>
        <begin position="18"/>
        <end position="68"/>
    </location>
</feature>
<comment type="caution">
    <text evidence="4">The sequence shown here is derived from an EMBL/GenBank/DDBJ whole genome shotgun (WGS) entry which is preliminary data.</text>
</comment>
<evidence type="ECO:0000256" key="1">
    <source>
        <dbReference type="ARBA" id="ARBA00022801"/>
    </source>
</evidence>
<gene>
    <name evidence="4" type="ORF">OLEA9_A045288</name>
</gene>
<protein>
    <recommendedName>
        <fullName evidence="3">Sialate O-acetylesterase domain-containing protein</fullName>
    </recommendedName>
</protein>
<evidence type="ECO:0000313" key="5">
    <source>
        <dbReference type="Proteomes" id="UP000594638"/>
    </source>
</evidence>
<evidence type="ECO:0000256" key="2">
    <source>
        <dbReference type="SAM" id="MobiDB-lite"/>
    </source>
</evidence>